<name>A0ABP4U152_9ACTN</name>
<dbReference type="InterPro" id="IPR001647">
    <property type="entry name" value="HTH_TetR"/>
</dbReference>
<dbReference type="Gene3D" id="1.10.357.10">
    <property type="entry name" value="Tetracycline Repressor, domain 2"/>
    <property type="match status" value="1"/>
</dbReference>
<dbReference type="InterPro" id="IPR050109">
    <property type="entry name" value="HTH-type_TetR-like_transc_reg"/>
</dbReference>
<dbReference type="Pfam" id="PF00440">
    <property type="entry name" value="TetR_N"/>
    <property type="match status" value="1"/>
</dbReference>
<evidence type="ECO:0000313" key="8">
    <source>
        <dbReference type="Proteomes" id="UP001500618"/>
    </source>
</evidence>
<dbReference type="PANTHER" id="PTHR30055:SF175">
    <property type="entry name" value="HTH-TYPE TRANSCRIPTIONAL REPRESSOR KSTR2"/>
    <property type="match status" value="1"/>
</dbReference>
<dbReference type="RefSeq" id="WP_163569270.1">
    <property type="nucleotide sequence ID" value="NZ_BAAANY010000020.1"/>
</dbReference>
<dbReference type="InterPro" id="IPR009057">
    <property type="entry name" value="Homeodomain-like_sf"/>
</dbReference>
<protein>
    <submittedName>
        <fullName evidence="7">TetR/AcrR family transcriptional regulator</fullName>
    </submittedName>
</protein>
<organism evidence="7 8">
    <name type="scientific">Fodinicola feengrottensis</name>
    <dbReference type="NCBI Taxonomy" id="435914"/>
    <lineage>
        <taxon>Bacteria</taxon>
        <taxon>Bacillati</taxon>
        <taxon>Actinomycetota</taxon>
        <taxon>Actinomycetes</taxon>
        <taxon>Mycobacteriales</taxon>
        <taxon>Fodinicola</taxon>
    </lineage>
</organism>
<keyword evidence="8" id="KW-1185">Reference proteome</keyword>
<feature type="domain" description="HTH tetR-type" evidence="6">
    <location>
        <begin position="20"/>
        <end position="80"/>
    </location>
</feature>
<dbReference type="PROSITE" id="PS50977">
    <property type="entry name" value="HTH_TETR_2"/>
    <property type="match status" value="1"/>
</dbReference>
<evidence type="ECO:0000313" key="7">
    <source>
        <dbReference type="EMBL" id="GAA1697166.1"/>
    </source>
</evidence>
<evidence type="ECO:0000256" key="2">
    <source>
        <dbReference type="ARBA" id="ARBA00023015"/>
    </source>
</evidence>
<evidence type="ECO:0000256" key="1">
    <source>
        <dbReference type="ARBA" id="ARBA00022491"/>
    </source>
</evidence>
<evidence type="ECO:0000256" key="4">
    <source>
        <dbReference type="ARBA" id="ARBA00023163"/>
    </source>
</evidence>
<dbReference type="InterPro" id="IPR036271">
    <property type="entry name" value="Tet_transcr_reg_TetR-rel_C_sf"/>
</dbReference>
<dbReference type="InterPro" id="IPR039538">
    <property type="entry name" value="BetI_C"/>
</dbReference>
<reference evidence="8" key="1">
    <citation type="journal article" date="2019" name="Int. J. Syst. Evol. Microbiol.">
        <title>The Global Catalogue of Microorganisms (GCM) 10K type strain sequencing project: providing services to taxonomists for standard genome sequencing and annotation.</title>
        <authorList>
            <consortium name="The Broad Institute Genomics Platform"/>
            <consortium name="The Broad Institute Genome Sequencing Center for Infectious Disease"/>
            <person name="Wu L."/>
            <person name="Ma J."/>
        </authorList>
    </citation>
    <scope>NUCLEOTIDE SEQUENCE [LARGE SCALE GENOMIC DNA]</scope>
    <source>
        <strain evidence="8">JCM 14718</strain>
    </source>
</reference>
<keyword evidence="2" id="KW-0805">Transcription regulation</keyword>
<gene>
    <name evidence="7" type="ORF">GCM10009765_53180</name>
</gene>
<dbReference type="SUPFAM" id="SSF48498">
    <property type="entry name" value="Tetracyclin repressor-like, C-terminal domain"/>
    <property type="match status" value="1"/>
</dbReference>
<feature type="DNA-binding region" description="H-T-H motif" evidence="5">
    <location>
        <begin position="43"/>
        <end position="62"/>
    </location>
</feature>
<dbReference type="PANTHER" id="PTHR30055">
    <property type="entry name" value="HTH-TYPE TRANSCRIPTIONAL REGULATOR RUTR"/>
    <property type="match status" value="1"/>
</dbReference>
<dbReference type="EMBL" id="BAAANY010000020">
    <property type="protein sequence ID" value="GAA1697166.1"/>
    <property type="molecule type" value="Genomic_DNA"/>
</dbReference>
<dbReference type="PRINTS" id="PR00455">
    <property type="entry name" value="HTHTETR"/>
</dbReference>
<comment type="caution">
    <text evidence="7">The sequence shown here is derived from an EMBL/GenBank/DDBJ whole genome shotgun (WGS) entry which is preliminary data.</text>
</comment>
<keyword evidence="4" id="KW-0804">Transcription</keyword>
<dbReference type="Proteomes" id="UP001500618">
    <property type="component" value="Unassembled WGS sequence"/>
</dbReference>
<evidence type="ECO:0000256" key="5">
    <source>
        <dbReference type="PROSITE-ProRule" id="PRU00335"/>
    </source>
</evidence>
<sequence length="212" mass="23043">MSFPRRYRRTVTDRASAAGDQARARVLEVALDLFAAAGYRGTSIAQVAELAGLSQSGLLHHFPSKVALLVAALDHRDEIDGRLLEVDSQPPLGWAAFDALIALVRRNSQRPNQVRLFVTLSAEAIDPAHPAHDWVQQHYAGVYAWLTAAVEHGLDAGEFRSEVPVERFVHLTIAALDGLQIQWLVSGGELDMVGDFGAYVAAQKTRWGPVGG</sequence>
<keyword evidence="3 5" id="KW-0238">DNA-binding</keyword>
<evidence type="ECO:0000256" key="3">
    <source>
        <dbReference type="ARBA" id="ARBA00023125"/>
    </source>
</evidence>
<proteinExistence type="predicted"/>
<dbReference type="SUPFAM" id="SSF46689">
    <property type="entry name" value="Homeodomain-like"/>
    <property type="match status" value="1"/>
</dbReference>
<accession>A0ABP4U152</accession>
<dbReference type="Pfam" id="PF13977">
    <property type="entry name" value="TetR_C_6"/>
    <property type="match status" value="1"/>
</dbReference>
<evidence type="ECO:0000259" key="6">
    <source>
        <dbReference type="PROSITE" id="PS50977"/>
    </source>
</evidence>
<keyword evidence="1" id="KW-0678">Repressor</keyword>